<evidence type="ECO:0000256" key="3">
    <source>
        <dbReference type="ARBA" id="ARBA00022679"/>
    </source>
</evidence>
<keyword evidence="2" id="KW-1277">Toxin-antitoxin system</keyword>
<dbReference type="InterPro" id="IPR016181">
    <property type="entry name" value="Acyl_CoA_acyltransferase"/>
</dbReference>
<protein>
    <submittedName>
        <fullName evidence="7">GNAT family N-acetyltransferase</fullName>
    </submittedName>
</protein>
<evidence type="ECO:0000313" key="7">
    <source>
        <dbReference type="EMBL" id="RKN48212.1"/>
    </source>
</evidence>
<dbReference type="InterPro" id="IPR000182">
    <property type="entry name" value="GNAT_dom"/>
</dbReference>
<dbReference type="RefSeq" id="WP_120727194.1">
    <property type="nucleotide sequence ID" value="NZ_RBAK01000003.1"/>
</dbReference>
<evidence type="ECO:0000259" key="6">
    <source>
        <dbReference type="PROSITE" id="PS51186"/>
    </source>
</evidence>
<dbReference type="Proteomes" id="UP000281726">
    <property type="component" value="Unassembled WGS sequence"/>
</dbReference>
<evidence type="ECO:0000256" key="4">
    <source>
        <dbReference type="ARBA" id="ARBA00023315"/>
    </source>
</evidence>
<dbReference type="AlphaFoldDB" id="A0A3A9ZIG0"/>
<keyword evidence="4" id="KW-0012">Acyltransferase</keyword>
<dbReference type="EMBL" id="RBAK01000003">
    <property type="protein sequence ID" value="RKN48212.1"/>
    <property type="molecule type" value="Genomic_DNA"/>
</dbReference>
<dbReference type="GO" id="GO:0016747">
    <property type="term" value="F:acyltransferase activity, transferring groups other than amino-acyl groups"/>
    <property type="evidence" value="ECO:0007669"/>
    <property type="project" value="InterPro"/>
</dbReference>
<accession>A0A3A9ZIG0</accession>
<name>A0A3A9ZIG0_9ACTN</name>
<comment type="catalytic activity">
    <reaction evidence="5">
        <text>glycyl-tRNA(Gly) + acetyl-CoA = N-acetylglycyl-tRNA(Gly) + CoA + H(+)</text>
        <dbReference type="Rhea" id="RHEA:81867"/>
        <dbReference type="Rhea" id="RHEA-COMP:9683"/>
        <dbReference type="Rhea" id="RHEA-COMP:19766"/>
        <dbReference type="ChEBI" id="CHEBI:15378"/>
        <dbReference type="ChEBI" id="CHEBI:57287"/>
        <dbReference type="ChEBI" id="CHEBI:57288"/>
        <dbReference type="ChEBI" id="CHEBI:78522"/>
        <dbReference type="ChEBI" id="CHEBI:232036"/>
    </reaction>
</comment>
<dbReference type="PROSITE" id="PS51186">
    <property type="entry name" value="GNAT"/>
    <property type="match status" value="1"/>
</dbReference>
<organism evidence="7 8">
    <name type="scientific">Micromonospora endolithica</name>
    <dbReference type="NCBI Taxonomy" id="230091"/>
    <lineage>
        <taxon>Bacteria</taxon>
        <taxon>Bacillati</taxon>
        <taxon>Actinomycetota</taxon>
        <taxon>Actinomycetes</taxon>
        <taxon>Micromonosporales</taxon>
        <taxon>Micromonosporaceae</taxon>
        <taxon>Micromonospora</taxon>
    </lineage>
</organism>
<reference evidence="7 8" key="1">
    <citation type="journal article" date="2004" name="Syst. Appl. Microbiol.">
        <title>Cryptoendolithic actinomycetes from antarctic sandstone rock samples: Micromonospora endolithica sp. nov. and two isolates related to Micromonospora coerulea Jensen 1932.</title>
        <authorList>
            <person name="Hirsch P."/>
            <person name="Mevs U."/>
            <person name="Kroppenstedt R.M."/>
            <person name="Schumann P."/>
            <person name="Stackebrandt E."/>
        </authorList>
    </citation>
    <scope>NUCLEOTIDE SEQUENCE [LARGE SCALE GENOMIC DNA]</scope>
    <source>
        <strain evidence="7 8">JCM 12677</strain>
    </source>
</reference>
<evidence type="ECO:0000256" key="2">
    <source>
        <dbReference type="ARBA" id="ARBA00022649"/>
    </source>
</evidence>
<dbReference type="PANTHER" id="PTHR36449:SF1">
    <property type="entry name" value="ACETYLTRANSFERASE"/>
    <property type="match status" value="1"/>
</dbReference>
<gene>
    <name evidence="7" type="ORF">D7223_09240</name>
</gene>
<evidence type="ECO:0000313" key="8">
    <source>
        <dbReference type="Proteomes" id="UP000281726"/>
    </source>
</evidence>
<keyword evidence="1" id="KW-0678">Repressor</keyword>
<sequence>MSATFVSEAISAHHNAEQFMSGKPSLDSWLRSHALTTEAKGVSRTFVWHEDLQVVAYYSTAAHLLQRQALPDRIAKGNPNQIPAIMLGRLALDKTLQGQGLGSVLLVDALHRILDATKAVGARFVVVDAIDPNAAGFYARYGFTKIPETMRLVQKISAIQAAITGSPSSQSS</sequence>
<feature type="domain" description="N-acetyltransferase" evidence="6">
    <location>
        <begin position="1"/>
        <end position="166"/>
    </location>
</feature>
<dbReference type="PANTHER" id="PTHR36449">
    <property type="entry name" value="ACETYLTRANSFERASE-RELATED"/>
    <property type="match status" value="1"/>
</dbReference>
<evidence type="ECO:0000256" key="1">
    <source>
        <dbReference type="ARBA" id="ARBA00022491"/>
    </source>
</evidence>
<dbReference type="Pfam" id="PF13673">
    <property type="entry name" value="Acetyltransf_10"/>
    <property type="match status" value="1"/>
</dbReference>
<keyword evidence="3 7" id="KW-0808">Transferase</keyword>
<keyword evidence="8" id="KW-1185">Reference proteome</keyword>
<proteinExistence type="predicted"/>
<evidence type="ECO:0000256" key="5">
    <source>
        <dbReference type="ARBA" id="ARBA00049880"/>
    </source>
</evidence>
<comment type="caution">
    <text evidence="7">The sequence shown here is derived from an EMBL/GenBank/DDBJ whole genome shotgun (WGS) entry which is preliminary data.</text>
</comment>
<dbReference type="Gene3D" id="3.40.630.30">
    <property type="match status" value="1"/>
</dbReference>
<dbReference type="SUPFAM" id="SSF55729">
    <property type="entry name" value="Acyl-CoA N-acyltransferases (Nat)"/>
    <property type="match status" value="1"/>
</dbReference>
<dbReference type="OrthoDB" id="7011037at2"/>